<evidence type="ECO:0000256" key="2">
    <source>
        <dbReference type="ARBA" id="ARBA00010668"/>
    </source>
</evidence>
<gene>
    <name evidence="8" type="primary">AWN</name>
</gene>
<evidence type="ECO:0000313" key="9">
    <source>
        <dbReference type="Proteomes" id="UP000314985"/>
    </source>
</evidence>
<keyword evidence="3" id="KW-0964">Secreted</keyword>
<dbReference type="InterPro" id="IPR000859">
    <property type="entry name" value="CUB_dom"/>
</dbReference>
<reference evidence="8 9" key="1">
    <citation type="submission" date="2017-08" db="EMBL/GenBank/DDBJ databases">
        <title>USMARCv1.0.</title>
        <authorList>
            <person name="Hannum G.I."/>
            <person name="Koren S."/>
            <person name="Schroeder S.G."/>
            <person name="Chin S.C."/>
            <person name="Nonneman D.J."/>
            <person name="Becker S.A."/>
            <person name="Rosen B.D."/>
            <person name="Bickhart D.M."/>
            <person name="Putnam N.H."/>
            <person name="Green R.E."/>
            <person name="Tuggle C.K."/>
            <person name="Liu H."/>
            <person name="Rohrer G.A."/>
            <person name="Warr A."/>
            <person name="Hall R."/>
            <person name="Kim K."/>
            <person name="Hume D.A."/>
            <person name="Talbot R."/>
            <person name="Chow W."/>
            <person name="Howe K."/>
            <person name="Schwartz A.S."/>
            <person name="Watson M."/>
            <person name="Archibald A.L."/>
            <person name="Phillippy A.M."/>
            <person name="Smith T.P.L."/>
        </authorList>
    </citation>
    <scope>NUCLEOTIDE SEQUENCE [LARGE SCALE GENOMIC DNA]</scope>
</reference>
<protein>
    <submittedName>
        <fullName evidence="8">Sperm associated AWN protein</fullName>
    </submittedName>
</protein>
<evidence type="ECO:0000256" key="6">
    <source>
        <dbReference type="SAM" id="SignalP"/>
    </source>
</evidence>
<dbReference type="AlphaFoldDB" id="A0A4X1SH25"/>
<dbReference type="CDD" id="cd00041">
    <property type="entry name" value="CUB"/>
    <property type="match status" value="1"/>
</dbReference>
<proteinExistence type="inferred from homology"/>
<comment type="caution">
    <text evidence="5">Lacks conserved residue(s) required for the propagation of feature annotation.</text>
</comment>
<dbReference type="GO" id="GO:0005576">
    <property type="term" value="C:extracellular region"/>
    <property type="evidence" value="ECO:0007669"/>
    <property type="project" value="UniProtKB-SubCell"/>
</dbReference>
<evidence type="ECO:0000256" key="3">
    <source>
        <dbReference type="ARBA" id="ARBA00022525"/>
    </source>
</evidence>
<dbReference type="Pfam" id="PF00431">
    <property type="entry name" value="CUB"/>
    <property type="match status" value="1"/>
</dbReference>
<dbReference type="Proteomes" id="UP000314985">
    <property type="component" value="Chromosome 14"/>
</dbReference>
<comment type="similarity">
    <text evidence="2">Belongs to the spermadhesin family.</text>
</comment>
<dbReference type="InterPro" id="IPR000124">
    <property type="entry name" value="Spermadhesin"/>
</dbReference>
<dbReference type="PROSITE" id="PS01180">
    <property type="entry name" value="CUB"/>
    <property type="match status" value="1"/>
</dbReference>
<name>A0A4X1SH25_PIG</name>
<accession>A0A4X1SH25</accession>
<feature type="signal peptide" evidence="6">
    <location>
        <begin position="1"/>
        <end position="21"/>
    </location>
</feature>
<evidence type="ECO:0000256" key="1">
    <source>
        <dbReference type="ARBA" id="ARBA00004613"/>
    </source>
</evidence>
<evidence type="ECO:0000256" key="4">
    <source>
        <dbReference type="ARBA" id="ARBA00023157"/>
    </source>
</evidence>
<organism evidence="8 9">
    <name type="scientific">Sus scrofa</name>
    <name type="common">Pig</name>
    <dbReference type="NCBI Taxonomy" id="9823"/>
    <lineage>
        <taxon>Eukaryota</taxon>
        <taxon>Metazoa</taxon>
        <taxon>Chordata</taxon>
        <taxon>Craniata</taxon>
        <taxon>Vertebrata</taxon>
        <taxon>Euteleostomi</taxon>
        <taxon>Mammalia</taxon>
        <taxon>Eutheria</taxon>
        <taxon>Laurasiatheria</taxon>
        <taxon>Artiodactyla</taxon>
        <taxon>Suina</taxon>
        <taxon>Suidae</taxon>
        <taxon>Sus</taxon>
    </lineage>
</organism>
<reference evidence="8" key="2">
    <citation type="submission" date="2025-08" db="UniProtKB">
        <authorList>
            <consortium name="Ensembl"/>
        </authorList>
    </citation>
    <scope>IDENTIFICATION</scope>
</reference>
<dbReference type="GO" id="GO:0007338">
    <property type="term" value="P:single fertilization"/>
    <property type="evidence" value="ECO:0007669"/>
    <property type="project" value="InterPro"/>
</dbReference>
<dbReference type="PROSITE" id="PS00985">
    <property type="entry name" value="SPERMADHESIN_1"/>
    <property type="match status" value="1"/>
</dbReference>
<keyword evidence="6" id="KW-0732">Signal</keyword>
<evidence type="ECO:0000313" key="8">
    <source>
        <dbReference type="Ensembl" id="ENSSSCP00070001495.1"/>
    </source>
</evidence>
<dbReference type="SMART" id="SM00042">
    <property type="entry name" value="CUB"/>
    <property type="match status" value="1"/>
</dbReference>
<dbReference type="Ensembl" id="ENSSSCT00070001792.1">
    <property type="protein sequence ID" value="ENSSSCP00070001495.1"/>
    <property type="gene ID" value="ENSSSCG00070000930.1"/>
</dbReference>
<sequence>MKLGSAILWALLLSTATLVSGAWNRRSRSCGGVLRDPPGKIFNSDGPQKDCVWTIKVKPHFHVVLAIPPLNLSCGKEYVELLDGPPGSEIIGKICGGISLVFRSSSNIATIKYLRTSGQRASPFHIYYYADPEGKWPGIGTRSWALPCSCLAVWGMGMRLCP</sequence>
<evidence type="ECO:0000259" key="7">
    <source>
        <dbReference type="PROSITE" id="PS01180"/>
    </source>
</evidence>
<keyword evidence="4" id="KW-1015">Disulfide bond</keyword>
<feature type="chain" id="PRO_5021324062" evidence="6">
    <location>
        <begin position="22"/>
        <end position="162"/>
    </location>
</feature>
<dbReference type="InterPro" id="IPR035914">
    <property type="entry name" value="Sperma_CUB_dom_sf"/>
</dbReference>
<comment type="subcellular location">
    <subcellularLocation>
        <location evidence="1">Secreted</location>
    </subcellularLocation>
</comment>
<evidence type="ECO:0000256" key="5">
    <source>
        <dbReference type="PROSITE-ProRule" id="PRU00059"/>
    </source>
</evidence>
<dbReference type="Gene3D" id="2.60.120.290">
    <property type="entry name" value="Spermadhesin, CUB domain"/>
    <property type="match status" value="1"/>
</dbReference>
<dbReference type="PROSITE" id="PS00986">
    <property type="entry name" value="SPERMADHESIN_2"/>
    <property type="match status" value="1"/>
</dbReference>
<dbReference type="SUPFAM" id="SSF49854">
    <property type="entry name" value="Spermadhesin, CUB domain"/>
    <property type="match status" value="1"/>
</dbReference>
<feature type="domain" description="CUB" evidence="7">
    <location>
        <begin position="30"/>
        <end position="131"/>
    </location>
</feature>